<evidence type="ECO:0000313" key="3">
    <source>
        <dbReference type="Proteomes" id="UP000001556"/>
    </source>
</evidence>
<dbReference type="EMBL" id="CP000612">
    <property type="protein sequence ID" value="ABO49110.1"/>
    <property type="molecule type" value="Genomic_DNA"/>
</dbReference>
<evidence type="ECO:0000256" key="1">
    <source>
        <dbReference type="SAM" id="MobiDB-lite"/>
    </source>
</evidence>
<evidence type="ECO:0000313" key="2">
    <source>
        <dbReference type="EMBL" id="ABO49110.1"/>
    </source>
</evidence>
<accession>A4J207</accession>
<proteinExistence type="predicted"/>
<organism evidence="2 3">
    <name type="scientific">Desulforamulus reducens (strain ATCC BAA-1160 / DSM 100696 / MI-1)</name>
    <name type="common">Desulfotomaculum reducens</name>
    <dbReference type="NCBI Taxonomy" id="349161"/>
    <lineage>
        <taxon>Bacteria</taxon>
        <taxon>Bacillati</taxon>
        <taxon>Bacillota</taxon>
        <taxon>Clostridia</taxon>
        <taxon>Eubacteriales</taxon>
        <taxon>Peptococcaceae</taxon>
        <taxon>Desulforamulus</taxon>
    </lineage>
</organism>
<dbReference type="Proteomes" id="UP000001556">
    <property type="component" value="Chromosome"/>
</dbReference>
<sequence>MVHFRKRFDAETLKAINEEICNAARVAEDKKGDDDNRPEPPSGGNKAGVGEFTNPERKASSFETYHKSQGKLILDATCAPADIRILLTSPCLTKPGRSWMTL</sequence>
<dbReference type="KEGG" id="drm:Dred_0568"/>
<reference evidence="2 3" key="1">
    <citation type="submission" date="2007-03" db="EMBL/GenBank/DDBJ databases">
        <title>Complete sequence of Desulfotomaculum reducens MI-1.</title>
        <authorList>
            <consortium name="US DOE Joint Genome Institute"/>
            <person name="Copeland A."/>
            <person name="Lucas S."/>
            <person name="Lapidus A."/>
            <person name="Barry K."/>
            <person name="Detter J.C."/>
            <person name="Glavina del Rio T."/>
            <person name="Hammon N."/>
            <person name="Israni S."/>
            <person name="Dalin E."/>
            <person name="Tice H."/>
            <person name="Pitluck S."/>
            <person name="Sims D."/>
            <person name="Brettin T."/>
            <person name="Bruce D."/>
            <person name="Han C."/>
            <person name="Tapia R."/>
            <person name="Schmutz J."/>
            <person name="Larimer F."/>
            <person name="Land M."/>
            <person name="Hauser L."/>
            <person name="Kyrpides N."/>
            <person name="Kim E."/>
            <person name="Tebo B.M."/>
            <person name="Richardson P."/>
        </authorList>
    </citation>
    <scope>NUCLEOTIDE SEQUENCE [LARGE SCALE GENOMIC DNA]</scope>
    <source>
        <strain evidence="2 3">MI-1</strain>
    </source>
</reference>
<name>A4J207_DESRM</name>
<gene>
    <name evidence="2" type="ordered locus">Dred_0568</name>
</gene>
<dbReference type="AlphaFoldDB" id="A4J207"/>
<dbReference type="eggNOG" id="COG3039">
    <property type="taxonomic scope" value="Bacteria"/>
</dbReference>
<feature type="region of interest" description="Disordered" evidence="1">
    <location>
        <begin position="25"/>
        <end position="58"/>
    </location>
</feature>
<keyword evidence="3" id="KW-1185">Reference proteome</keyword>
<protein>
    <submittedName>
        <fullName evidence="2">Uncharacterized protein</fullName>
    </submittedName>
</protein>
<feature type="compositionally biased region" description="Basic and acidic residues" evidence="1">
    <location>
        <begin position="26"/>
        <end position="38"/>
    </location>
</feature>
<dbReference type="HOGENOM" id="CLU_2272876_0_0_9"/>